<organism evidence="9 10">
    <name type="scientific">Ophiocordyceps unilateralis</name>
    <name type="common">Zombie-ant fungus</name>
    <name type="synonym">Torrubia unilateralis</name>
    <dbReference type="NCBI Taxonomy" id="268505"/>
    <lineage>
        <taxon>Eukaryota</taxon>
        <taxon>Fungi</taxon>
        <taxon>Dikarya</taxon>
        <taxon>Ascomycota</taxon>
        <taxon>Pezizomycotina</taxon>
        <taxon>Sordariomycetes</taxon>
        <taxon>Hypocreomycetidae</taxon>
        <taxon>Hypocreales</taxon>
        <taxon>Ophiocordycipitaceae</taxon>
        <taxon>Ophiocordyceps</taxon>
    </lineage>
</organism>
<evidence type="ECO:0000313" key="10">
    <source>
        <dbReference type="Proteomes" id="UP000037136"/>
    </source>
</evidence>
<dbReference type="GO" id="GO:0006422">
    <property type="term" value="P:aspartyl-tRNA aminoacylation"/>
    <property type="evidence" value="ECO:0007669"/>
    <property type="project" value="TreeGrafter"/>
</dbReference>
<reference evidence="9 10" key="1">
    <citation type="journal article" date="2015" name="BMC Genomics">
        <title>Gene expression during zombie ant biting behavior reflects the complexity underlying fungal parasitic behavioral manipulation.</title>
        <authorList>
            <person name="de Bekker C."/>
            <person name="Ohm R.A."/>
            <person name="Loreto R.G."/>
            <person name="Sebastian A."/>
            <person name="Albert I."/>
            <person name="Merrow M."/>
            <person name="Brachmann A."/>
            <person name="Hughes D.P."/>
        </authorList>
    </citation>
    <scope>NUCLEOTIDE SEQUENCE [LARGE SCALE GENOMIC DNA]</scope>
    <source>
        <strain evidence="9 10">SC16a</strain>
    </source>
</reference>
<dbReference type="GO" id="GO:0004815">
    <property type="term" value="F:aspartate-tRNA ligase activity"/>
    <property type="evidence" value="ECO:0007669"/>
    <property type="project" value="TreeGrafter"/>
</dbReference>
<dbReference type="Proteomes" id="UP000037136">
    <property type="component" value="Unassembled WGS sequence"/>
</dbReference>
<keyword evidence="3" id="KW-0547">Nucleotide-binding</keyword>
<keyword evidence="6" id="KW-0030">Aminoacyl-tRNA synthetase</keyword>
<dbReference type="PRINTS" id="PR01042">
    <property type="entry name" value="TRNASYNTHASP"/>
</dbReference>
<dbReference type="AlphaFoldDB" id="A0A2A9PK55"/>
<keyword evidence="2" id="KW-0436">Ligase</keyword>
<dbReference type="OrthoDB" id="439710at2759"/>
<dbReference type="InterPro" id="IPR002312">
    <property type="entry name" value="Asp/Asn-tRNA-synth_IIb"/>
</dbReference>
<dbReference type="STRING" id="268505.A0A2A9PK55"/>
<dbReference type="SUPFAM" id="SSF55681">
    <property type="entry name" value="Class II aaRS and biotin synthetases"/>
    <property type="match status" value="1"/>
</dbReference>
<dbReference type="PROSITE" id="PS50862">
    <property type="entry name" value="AA_TRNA_LIGASE_II"/>
    <property type="match status" value="1"/>
</dbReference>
<keyword evidence="4" id="KW-0067">ATP-binding</keyword>
<evidence type="ECO:0000256" key="2">
    <source>
        <dbReference type="ARBA" id="ARBA00022598"/>
    </source>
</evidence>
<evidence type="ECO:0000256" key="1">
    <source>
        <dbReference type="ARBA" id="ARBA00006303"/>
    </source>
</evidence>
<evidence type="ECO:0000313" key="9">
    <source>
        <dbReference type="EMBL" id="PFH61196.1"/>
    </source>
</evidence>
<dbReference type="InterPro" id="IPR004364">
    <property type="entry name" value="Aa-tRNA-synt_II"/>
</dbReference>
<dbReference type="EMBL" id="LAZP02000085">
    <property type="protein sequence ID" value="PFH61196.1"/>
    <property type="molecule type" value="Genomic_DNA"/>
</dbReference>
<feature type="region of interest" description="Disordered" evidence="7">
    <location>
        <begin position="135"/>
        <end position="186"/>
    </location>
</feature>
<feature type="compositionally biased region" description="Polar residues" evidence="7">
    <location>
        <begin position="147"/>
        <end position="169"/>
    </location>
</feature>
<protein>
    <recommendedName>
        <fullName evidence="8">Aminoacyl-transfer RNA synthetases class-II family profile domain-containing protein</fullName>
    </recommendedName>
</protein>
<dbReference type="GO" id="GO:0005524">
    <property type="term" value="F:ATP binding"/>
    <property type="evidence" value="ECO:0007669"/>
    <property type="project" value="UniProtKB-KW"/>
</dbReference>
<comment type="caution">
    <text evidence="9">The sequence shown here is derived from an EMBL/GenBank/DDBJ whole genome shotgun (WGS) entry which is preliminary data.</text>
</comment>
<dbReference type="GO" id="GO:0005739">
    <property type="term" value="C:mitochondrion"/>
    <property type="evidence" value="ECO:0007669"/>
    <property type="project" value="TreeGrafter"/>
</dbReference>
<dbReference type="PANTHER" id="PTHR22594:SF5">
    <property type="entry name" value="ASPARTATE--TRNA LIGASE, MITOCHONDRIAL"/>
    <property type="match status" value="1"/>
</dbReference>
<evidence type="ECO:0000256" key="5">
    <source>
        <dbReference type="ARBA" id="ARBA00022917"/>
    </source>
</evidence>
<dbReference type="InterPro" id="IPR006195">
    <property type="entry name" value="aa-tRNA-synth_II"/>
</dbReference>
<dbReference type="InterPro" id="IPR045864">
    <property type="entry name" value="aa-tRNA-synth_II/BPL/LPL"/>
</dbReference>
<comment type="similarity">
    <text evidence="1">Belongs to the class-II aminoacyl-tRNA synthetase family. Type 1 subfamily.</text>
</comment>
<evidence type="ECO:0000256" key="6">
    <source>
        <dbReference type="ARBA" id="ARBA00023146"/>
    </source>
</evidence>
<dbReference type="PANTHER" id="PTHR22594">
    <property type="entry name" value="ASPARTYL/LYSYL-TRNA SYNTHETASE"/>
    <property type="match status" value="1"/>
</dbReference>
<keyword evidence="10" id="KW-1185">Reference proteome</keyword>
<accession>A0A2A9PK55</accession>
<feature type="domain" description="Aminoacyl-transfer RNA synthetases class-II family profile" evidence="8">
    <location>
        <begin position="230"/>
        <end position="698"/>
    </location>
</feature>
<evidence type="ECO:0000259" key="8">
    <source>
        <dbReference type="PROSITE" id="PS50862"/>
    </source>
</evidence>
<feature type="compositionally biased region" description="Low complexity" evidence="7">
    <location>
        <begin position="170"/>
        <end position="186"/>
    </location>
</feature>
<keyword evidence="5" id="KW-0648">Protein biosynthesis</keyword>
<dbReference type="Gene3D" id="3.30.930.10">
    <property type="entry name" value="Bira Bifunctional Protein, Domain 2"/>
    <property type="match status" value="1"/>
</dbReference>
<evidence type="ECO:0000256" key="4">
    <source>
        <dbReference type="ARBA" id="ARBA00022840"/>
    </source>
</evidence>
<evidence type="ECO:0000256" key="3">
    <source>
        <dbReference type="ARBA" id="ARBA00022741"/>
    </source>
</evidence>
<dbReference type="InterPro" id="IPR004115">
    <property type="entry name" value="GAD-like_sf"/>
</dbReference>
<sequence length="734" mass="82765">MLRPGRRGVALCSAHQWSIALLRRHFSISPGEQEQGLKELTPGQAYARRVELLRLWHLYQRPENSHADSGSSSSSSETYVGFLGKRRDVGKHLSFSNLTTPAGEVIQLCVDAARHSVAHFKFRAVPDFSPVRVRVSEEEPELKTELGATNSGAKQTSDSPAKQASNSPEQQTSKSANKSNQSNSKRSLLLNDIRPLNSVPNNWLINRDIRFSPAERHLQIRFHPELQARLRFRSWLKGELNRYLLEKQFVEVETPTLFKSTAEGAREFLVPTRRQGTAYALSQSPQQYKQVLMASGILRYMQWARCYRDEDARTDRQPEFTQLDLEWAFHDAAAVMEQVSSTIGDVLHALHPAISYGDIRNTRIPIVAKIPQRSNACPVPTHRFTTITFTDSIAAYGTDKPDLRIPDRIYAIGELKLIRQFVDYMTRLPDPVIEFFILRPDILMLKDTRRFVRKFMTELPPAFDRNPDGKPEILICDSSLAWKGFSWLGRHYSKIINSAMGRTDFSFEVGDLVVFQARAKPAPGHMPSSTMIGNLRRLLWTSLVEEGYMPQPRLGEPESLQFVWVTEFPLFKPSKRGEPGQGEAGLSCSHHPFTAPLSETDLNLLFTEPLAAKSAAYDLVLNGVEIGGGSQRNHIADIQIFIMRDIMQMSEEKMAGFRHLLAALRSGCPPHAGFALGFDRLVALLCDTRTVRDVLAFPKTMKGEDPFVQAPGKLTDEQLIPYGLELMTNRVQAV</sequence>
<proteinExistence type="inferred from homology"/>
<feature type="compositionally biased region" description="Basic and acidic residues" evidence="7">
    <location>
        <begin position="135"/>
        <end position="144"/>
    </location>
</feature>
<dbReference type="Pfam" id="PF00152">
    <property type="entry name" value="tRNA-synt_2"/>
    <property type="match status" value="1"/>
</dbReference>
<evidence type="ECO:0000256" key="7">
    <source>
        <dbReference type="SAM" id="MobiDB-lite"/>
    </source>
</evidence>
<dbReference type="Gene3D" id="3.30.1360.30">
    <property type="entry name" value="GAD-like domain"/>
    <property type="match status" value="1"/>
</dbReference>
<reference evidence="9 10" key="2">
    <citation type="journal article" date="2017" name="Sci. Rep.">
        <title>Ant-infecting Ophiocordyceps genomes reveal a high diversity of potential behavioral manipulation genes and a possible major role for enterotoxins.</title>
        <authorList>
            <person name="de Bekker C."/>
            <person name="Ohm R.A."/>
            <person name="Evans H.C."/>
            <person name="Brachmann A."/>
            <person name="Hughes D.P."/>
        </authorList>
    </citation>
    <scope>NUCLEOTIDE SEQUENCE [LARGE SCALE GENOMIC DNA]</scope>
    <source>
        <strain evidence="9 10">SC16a</strain>
    </source>
</reference>
<name>A0A2A9PK55_OPHUN</name>
<gene>
    <name evidence="9" type="ORF">XA68_18012</name>
</gene>